<evidence type="ECO:0000259" key="4">
    <source>
        <dbReference type="Pfam" id="PF01523"/>
    </source>
</evidence>
<proteinExistence type="predicted"/>
<dbReference type="InterPro" id="IPR002510">
    <property type="entry name" value="Metalloprtase-TldD/E_N"/>
</dbReference>
<keyword evidence="2" id="KW-0378">Hydrolase</keyword>
<protein>
    <recommendedName>
        <fullName evidence="4">Metalloprotease TldD/E N-terminal domain-containing protein</fullName>
    </recommendedName>
</protein>
<evidence type="ECO:0000256" key="2">
    <source>
        <dbReference type="ARBA" id="ARBA00022801"/>
    </source>
</evidence>
<evidence type="ECO:0000256" key="3">
    <source>
        <dbReference type="ARBA" id="ARBA00023049"/>
    </source>
</evidence>
<dbReference type="InterPro" id="IPR051463">
    <property type="entry name" value="Peptidase_U62_metallo"/>
</dbReference>
<dbReference type="GO" id="GO:0005829">
    <property type="term" value="C:cytosol"/>
    <property type="evidence" value="ECO:0007669"/>
    <property type="project" value="TreeGrafter"/>
</dbReference>
<evidence type="ECO:0000256" key="1">
    <source>
        <dbReference type="ARBA" id="ARBA00022670"/>
    </source>
</evidence>
<feature type="domain" description="Metalloprotease TldD/E N-terminal" evidence="4">
    <location>
        <begin position="69"/>
        <end position="133"/>
    </location>
</feature>
<accession>X0X2U6</accession>
<reference evidence="5" key="1">
    <citation type="journal article" date="2014" name="Front. Microbiol.">
        <title>High frequency of phylogenetically diverse reductive dehalogenase-homologous genes in deep subseafloor sedimentary metagenomes.</title>
        <authorList>
            <person name="Kawai M."/>
            <person name="Futagami T."/>
            <person name="Toyoda A."/>
            <person name="Takaki Y."/>
            <person name="Nishi S."/>
            <person name="Hori S."/>
            <person name="Arai W."/>
            <person name="Tsubouchi T."/>
            <person name="Morono Y."/>
            <person name="Uchiyama I."/>
            <person name="Ito T."/>
            <person name="Fujiyama A."/>
            <person name="Inagaki F."/>
            <person name="Takami H."/>
        </authorList>
    </citation>
    <scope>NUCLEOTIDE SEQUENCE</scope>
    <source>
        <strain evidence="5">Expedition CK06-06</strain>
    </source>
</reference>
<name>X0X2U6_9ZZZZ</name>
<dbReference type="SUPFAM" id="SSF111283">
    <property type="entry name" value="Putative modulator of DNA gyrase, PmbA/TldD"/>
    <property type="match status" value="1"/>
</dbReference>
<keyword evidence="3" id="KW-0482">Metalloprotease</keyword>
<dbReference type="AlphaFoldDB" id="X0X2U6"/>
<dbReference type="InterPro" id="IPR036059">
    <property type="entry name" value="TldD/PmbA_sf"/>
</dbReference>
<dbReference type="Pfam" id="PF01523">
    <property type="entry name" value="PmbA_TldD_1st"/>
    <property type="match status" value="1"/>
</dbReference>
<sequence>MGVFDRLSEYGVGTVWGPVGGVHVGPAVGRLMLIILYLPGGSDDCVVALDKDILEYALDRALGKGVEYVEARAHSVHQEQIVLRNGILEAYLQSVDCGFSVRVLADGGLGFASTNRWTKDEAEAVAETAFKLARASGRKDKIRFSEMESNVADWRVEEKEKILDVDPESKIGLLSGIDKKVTAQGVEVPSRILQCFIDLTEKYFINSEGSRIASYVPKVACFIIISVKE</sequence>
<dbReference type="Gene3D" id="3.30.2290.10">
    <property type="entry name" value="PmbA/TldD superfamily"/>
    <property type="match status" value="1"/>
</dbReference>
<organism evidence="5">
    <name type="scientific">marine sediment metagenome</name>
    <dbReference type="NCBI Taxonomy" id="412755"/>
    <lineage>
        <taxon>unclassified sequences</taxon>
        <taxon>metagenomes</taxon>
        <taxon>ecological metagenomes</taxon>
    </lineage>
</organism>
<evidence type="ECO:0000313" key="5">
    <source>
        <dbReference type="EMBL" id="GAG29752.1"/>
    </source>
</evidence>
<dbReference type="GO" id="GO:0006508">
    <property type="term" value="P:proteolysis"/>
    <property type="evidence" value="ECO:0007669"/>
    <property type="project" value="UniProtKB-KW"/>
</dbReference>
<dbReference type="PANTHER" id="PTHR30624:SF11">
    <property type="entry name" value="ZINC-DEPENDENT PROTEASE, TLDD_PMBA FAMILY"/>
    <property type="match status" value="1"/>
</dbReference>
<dbReference type="EMBL" id="BARS01049125">
    <property type="protein sequence ID" value="GAG29752.1"/>
    <property type="molecule type" value="Genomic_DNA"/>
</dbReference>
<dbReference type="PANTHER" id="PTHR30624">
    <property type="entry name" value="UNCHARACTERIZED PROTEIN TLDD AND PMBA"/>
    <property type="match status" value="1"/>
</dbReference>
<gene>
    <name evidence="5" type="ORF">S01H1_73513</name>
</gene>
<feature type="non-terminal residue" evidence="5">
    <location>
        <position position="229"/>
    </location>
</feature>
<dbReference type="InterPro" id="IPR035068">
    <property type="entry name" value="TldD/PmbA_N"/>
</dbReference>
<comment type="caution">
    <text evidence="5">The sequence shown here is derived from an EMBL/GenBank/DDBJ whole genome shotgun (WGS) entry which is preliminary data.</text>
</comment>
<dbReference type="GO" id="GO:0008237">
    <property type="term" value="F:metallopeptidase activity"/>
    <property type="evidence" value="ECO:0007669"/>
    <property type="project" value="UniProtKB-KW"/>
</dbReference>
<keyword evidence="1" id="KW-0645">Protease</keyword>